<organism evidence="1 2">
    <name type="scientific">Microbulbifer thermotolerans</name>
    <dbReference type="NCBI Taxonomy" id="252514"/>
    <lineage>
        <taxon>Bacteria</taxon>
        <taxon>Pseudomonadati</taxon>
        <taxon>Pseudomonadota</taxon>
        <taxon>Gammaproteobacteria</taxon>
        <taxon>Cellvibrionales</taxon>
        <taxon>Microbulbiferaceae</taxon>
        <taxon>Microbulbifer</taxon>
    </lineage>
</organism>
<protein>
    <submittedName>
        <fullName evidence="1">Uncharacterized protein</fullName>
    </submittedName>
</protein>
<evidence type="ECO:0000313" key="2">
    <source>
        <dbReference type="Proteomes" id="UP001209730"/>
    </source>
</evidence>
<dbReference type="AlphaFoldDB" id="A0AB35I433"/>
<gene>
    <name evidence="1" type="ORF">OQJ68_16815</name>
</gene>
<reference evidence="1" key="1">
    <citation type="submission" date="2022-11" db="EMBL/GenBank/DDBJ databases">
        <title>Chitin-degrading and fungicidal potential of chitinolytic bacterial strains from marine environment of the Pacific Ocean regions.</title>
        <authorList>
            <person name="Pentekhina I."/>
            <person name="Nedashkovskaya O."/>
            <person name="Seitkalieva A."/>
            <person name="Podvolotskaya A."/>
            <person name="Tekutyeva L."/>
            <person name="Balabanova L."/>
        </authorList>
    </citation>
    <scope>NUCLEOTIDE SEQUENCE</scope>
    <source>
        <strain evidence="1">KMM 6838</strain>
    </source>
</reference>
<name>A0AB35I433_MICTH</name>
<feature type="non-terminal residue" evidence="1">
    <location>
        <position position="1"/>
    </location>
</feature>
<dbReference type="EMBL" id="JAPHQB010000106">
    <property type="protein sequence ID" value="MCX2803433.1"/>
    <property type="molecule type" value="Genomic_DNA"/>
</dbReference>
<feature type="non-terminal residue" evidence="1">
    <location>
        <position position="122"/>
    </location>
</feature>
<evidence type="ECO:0000313" key="1">
    <source>
        <dbReference type="EMBL" id="MCX2803433.1"/>
    </source>
</evidence>
<dbReference type="Proteomes" id="UP001209730">
    <property type="component" value="Unassembled WGS sequence"/>
</dbReference>
<accession>A0AB35I433</accession>
<proteinExistence type="predicted"/>
<dbReference type="RefSeq" id="WP_266066809.1">
    <property type="nucleotide sequence ID" value="NZ_JAPHQB010000106.1"/>
</dbReference>
<comment type="caution">
    <text evidence="1">The sequence shown here is derived from an EMBL/GenBank/DDBJ whole genome shotgun (WGS) entry which is preliminary data.</text>
</comment>
<sequence length="122" mass="14275">LDVLEARNLPVNASLFRREDLKDLAQSFLINPSYLGSYHRGHSEGYDPHDLTDFLGLNREQWPDYLGPINSQWLERNGSEWLYFEVQPLWGGSDKFYWLSPIGHQRCLLALFMVKRRIHNAG</sequence>